<evidence type="ECO:0000313" key="3">
    <source>
        <dbReference type="Proteomes" id="UP001620397"/>
    </source>
</evidence>
<dbReference type="InterPro" id="IPR012347">
    <property type="entry name" value="Ferritin-like"/>
</dbReference>
<dbReference type="NCBIfam" id="TIGR02284">
    <property type="entry name" value="PA2169 family four-helix-bundle protein"/>
    <property type="match status" value="1"/>
</dbReference>
<dbReference type="InterPro" id="IPR019052">
    <property type="entry name" value="DUF2383"/>
</dbReference>
<dbReference type="Pfam" id="PF09537">
    <property type="entry name" value="DUF2383"/>
    <property type="match status" value="1"/>
</dbReference>
<protein>
    <submittedName>
        <fullName evidence="2">PA2169 family four-helix-bundle protein</fullName>
    </submittedName>
</protein>
<comment type="caution">
    <text evidence="2">The sequence shown here is derived from an EMBL/GenBank/DDBJ whole genome shotgun (WGS) entry which is preliminary data.</text>
</comment>
<dbReference type="EMBL" id="JADIKL010000011">
    <property type="protein sequence ID" value="MFK2932310.1"/>
    <property type="molecule type" value="Genomic_DNA"/>
</dbReference>
<organism evidence="2 3">
    <name type="scientific">Dyella agri</name>
    <dbReference type="NCBI Taxonomy" id="1926869"/>
    <lineage>
        <taxon>Bacteria</taxon>
        <taxon>Pseudomonadati</taxon>
        <taxon>Pseudomonadota</taxon>
        <taxon>Gammaproteobacteria</taxon>
        <taxon>Lysobacterales</taxon>
        <taxon>Rhodanobacteraceae</taxon>
        <taxon>Dyella</taxon>
    </lineage>
</organism>
<evidence type="ECO:0000313" key="2">
    <source>
        <dbReference type="EMBL" id="MFK2932310.1"/>
    </source>
</evidence>
<dbReference type="Gene3D" id="1.20.1260.10">
    <property type="match status" value="1"/>
</dbReference>
<evidence type="ECO:0000259" key="1">
    <source>
        <dbReference type="Pfam" id="PF09537"/>
    </source>
</evidence>
<dbReference type="InterPro" id="IPR011971">
    <property type="entry name" value="CHP02284"/>
</dbReference>
<dbReference type="Proteomes" id="UP001620397">
    <property type="component" value="Unassembled WGS sequence"/>
</dbReference>
<sequence length="163" mass="17990">MAEDSATILHARPGATVTARVTRTICNQLIRRGIDLCHLYRHAALAVSEPGLRTVLGEEAQTLAVLVAELQREVVRTGGEPRTRGSWRAALRCRLVDSMARATARRDHTWIRALVQDEGALLHAYERAIADLPEESAQGLRRQLPRLRGIHLDMHSLAGAAHS</sequence>
<name>A0ABW8KK33_9GAMM</name>
<feature type="domain" description="DUF2383" evidence="1">
    <location>
        <begin position="27"/>
        <end position="130"/>
    </location>
</feature>
<keyword evidence="3" id="KW-1185">Reference proteome</keyword>
<reference evidence="2 3" key="1">
    <citation type="submission" date="2020-10" db="EMBL/GenBank/DDBJ databases">
        <title>Phylogeny of dyella-like bacteria.</title>
        <authorList>
            <person name="Fu J."/>
        </authorList>
    </citation>
    <scope>NUCLEOTIDE SEQUENCE [LARGE SCALE GENOMIC DNA]</scope>
    <source>
        <strain evidence="2 3">DKC-1</strain>
    </source>
</reference>
<accession>A0ABW8KK33</accession>
<proteinExistence type="predicted"/>
<gene>
    <name evidence="2" type="ORF">ISP14_16120</name>
</gene>